<dbReference type="GO" id="GO:0005524">
    <property type="term" value="F:ATP binding"/>
    <property type="evidence" value="ECO:0007669"/>
    <property type="project" value="UniProtKB-UniRule"/>
</dbReference>
<dbReference type="Gene3D" id="1.10.3090.10">
    <property type="entry name" value="cca-adding enzyme, domain 2"/>
    <property type="match status" value="1"/>
</dbReference>
<comment type="cofactor">
    <cofactor evidence="1 11">
        <name>Mg(2+)</name>
        <dbReference type="ChEBI" id="CHEBI:18420"/>
    </cofactor>
</comment>
<gene>
    <name evidence="11" type="primary">cca</name>
    <name evidence="15" type="ORF">CD039_04395</name>
</gene>
<feature type="binding site" evidence="11">
    <location>
        <position position="28"/>
    </location>
    <ligand>
        <name>ATP</name>
        <dbReference type="ChEBI" id="CHEBI:30616"/>
    </ligand>
</feature>
<dbReference type="Gene3D" id="3.30.460.10">
    <property type="entry name" value="Beta Polymerase, domain 2"/>
    <property type="match status" value="1"/>
</dbReference>
<feature type="domain" description="tRNA nucleotidyltransferase/poly(A) polymerase RNA and SrmB- binding" evidence="13">
    <location>
        <begin position="170"/>
        <end position="229"/>
    </location>
</feature>
<dbReference type="SUPFAM" id="SSF81891">
    <property type="entry name" value="Poly A polymerase C-terminal region-like"/>
    <property type="match status" value="1"/>
</dbReference>
<dbReference type="SUPFAM" id="SSF81301">
    <property type="entry name" value="Nucleotidyltransferase"/>
    <property type="match status" value="1"/>
</dbReference>
<dbReference type="Pfam" id="PF13735">
    <property type="entry name" value="tRNA_NucTran2_2"/>
    <property type="match status" value="1"/>
</dbReference>
<dbReference type="GO" id="GO:0000287">
    <property type="term" value="F:magnesium ion binding"/>
    <property type="evidence" value="ECO:0007669"/>
    <property type="project" value="UniProtKB-UniRule"/>
</dbReference>
<evidence type="ECO:0000256" key="1">
    <source>
        <dbReference type="ARBA" id="ARBA00001946"/>
    </source>
</evidence>
<dbReference type="GO" id="GO:0042245">
    <property type="term" value="P:RNA repair"/>
    <property type="evidence" value="ECO:0007669"/>
    <property type="project" value="UniProtKB-KW"/>
</dbReference>
<evidence type="ECO:0000256" key="9">
    <source>
        <dbReference type="ARBA" id="ARBA00022842"/>
    </source>
</evidence>
<dbReference type="InterPro" id="IPR032828">
    <property type="entry name" value="PolyA_RNA-bd"/>
</dbReference>
<reference evidence="15 16" key="1">
    <citation type="submission" date="2017-08" db="EMBL/GenBank/DDBJ databases">
        <title>Draft genome sequences of 64 type strains of genus Staph aureus.</title>
        <authorList>
            <person name="Cole K."/>
            <person name="Golubchik T."/>
            <person name="Russell J."/>
            <person name="Foster D."/>
            <person name="Llewelyn M."/>
            <person name="Wilson D."/>
            <person name="Crook D."/>
            <person name="Paul J."/>
        </authorList>
    </citation>
    <scope>NUCLEOTIDE SEQUENCE [LARGE SCALE GENOMIC DNA]</scope>
    <source>
        <strain evidence="15 16">DSM 29875</strain>
    </source>
</reference>
<keyword evidence="10 11" id="KW-0694">RNA-binding</keyword>
<dbReference type="InterPro" id="IPR023068">
    <property type="entry name" value="CCA-adding_enz_firmicutes"/>
</dbReference>
<dbReference type="AlphaFoldDB" id="A0A2K4FF60"/>
<evidence type="ECO:0000259" key="14">
    <source>
        <dbReference type="Pfam" id="PF13735"/>
    </source>
</evidence>
<dbReference type="GO" id="GO:0004810">
    <property type="term" value="F:CCA tRNA nucleotidyltransferase activity"/>
    <property type="evidence" value="ECO:0007669"/>
    <property type="project" value="UniProtKB-UniRule"/>
</dbReference>
<evidence type="ECO:0000256" key="3">
    <source>
        <dbReference type="ARBA" id="ARBA00022694"/>
    </source>
</evidence>
<organism evidence="15 16">
    <name type="scientific">Staphylococcus argensis</name>
    <dbReference type="NCBI Taxonomy" id="1607738"/>
    <lineage>
        <taxon>Bacteria</taxon>
        <taxon>Bacillati</taxon>
        <taxon>Bacillota</taxon>
        <taxon>Bacilli</taxon>
        <taxon>Bacillales</taxon>
        <taxon>Staphylococcaceae</taxon>
        <taxon>Staphylococcus</taxon>
    </lineage>
</organism>
<keyword evidence="3 11" id="KW-0819">tRNA processing</keyword>
<feature type="binding site" evidence="11">
    <location>
        <position position="155"/>
    </location>
    <ligand>
        <name>ATP</name>
        <dbReference type="ChEBI" id="CHEBI:30616"/>
    </ligand>
</feature>
<feature type="binding site" evidence="11">
    <location>
        <position position="164"/>
    </location>
    <ligand>
        <name>ATP</name>
        <dbReference type="ChEBI" id="CHEBI:30616"/>
    </ligand>
</feature>
<keyword evidence="9 11" id="KW-0460">Magnesium</keyword>
<evidence type="ECO:0000256" key="2">
    <source>
        <dbReference type="ARBA" id="ARBA00022679"/>
    </source>
</evidence>
<keyword evidence="5 11" id="KW-0479">Metal-binding</keyword>
<dbReference type="GeneID" id="98297583"/>
<feature type="binding site" evidence="11">
    <location>
        <position position="112"/>
    </location>
    <ligand>
        <name>ATP</name>
        <dbReference type="ChEBI" id="CHEBI:30616"/>
    </ligand>
</feature>
<comment type="catalytic activity">
    <reaction evidence="11">
        <text>a tRNA precursor + 2 CTP + ATP = a tRNA with a 3' CCA end + 3 diphosphate</text>
        <dbReference type="Rhea" id="RHEA:14433"/>
        <dbReference type="Rhea" id="RHEA-COMP:10465"/>
        <dbReference type="Rhea" id="RHEA-COMP:10468"/>
        <dbReference type="ChEBI" id="CHEBI:30616"/>
        <dbReference type="ChEBI" id="CHEBI:33019"/>
        <dbReference type="ChEBI" id="CHEBI:37563"/>
        <dbReference type="ChEBI" id="CHEBI:74896"/>
        <dbReference type="ChEBI" id="CHEBI:83071"/>
        <dbReference type="EC" id="2.7.7.72"/>
    </reaction>
</comment>
<dbReference type="InterPro" id="IPR032810">
    <property type="entry name" value="CCA-adding_enz_C"/>
</dbReference>
<evidence type="ECO:0000256" key="10">
    <source>
        <dbReference type="ARBA" id="ARBA00022884"/>
    </source>
</evidence>
<keyword evidence="2 11" id="KW-0808">Transferase</keyword>
<dbReference type="GO" id="GO:0160016">
    <property type="term" value="F:CCACCA tRNA nucleotidyltransferase activity"/>
    <property type="evidence" value="ECO:0007669"/>
    <property type="project" value="RHEA"/>
</dbReference>
<evidence type="ECO:0000259" key="13">
    <source>
        <dbReference type="Pfam" id="PF12627"/>
    </source>
</evidence>
<feature type="binding site" evidence="11">
    <location>
        <position position="158"/>
    </location>
    <ligand>
        <name>ATP</name>
        <dbReference type="ChEBI" id="CHEBI:30616"/>
    </ligand>
</feature>
<dbReference type="Pfam" id="PF01743">
    <property type="entry name" value="PolyA_pol"/>
    <property type="match status" value="1"/>
</dbReference>
<dbReference type="EC" id="2.7.7.72" evidence="11"/>
<protein>
    <recommendedName>
        <fullName evidence="11">CCA-adding enzyme</fullName>
        <ecNumber evidence="11">2.7.7.72</ecNumber>
    </recommendedName>
    <alternativeName>
        <fullName evidence="11">CCA tRNA nucleotidyltransferase</fullName>
    </alternativeName>
    <alternativeName>
        <fullName evidence="11">tRNA CCA-pyrophosphorylase</fullName>
    </alternativeName>
    <alternativeName>
        <fullName evidence="11">tRNA adenylyl-/cytidylyl- transferase</fullName>
    </alternativeName>
    <alternativeName>
        <fullName evidence="11">tRNA nucleotidyltransferase</fullName>
    </alternativeName>
    <alternativeName>
        <fullName evidence="11">tRNA-NT</fullName>
    </alternativeName>
</protein>
<dbReference type="InterPro" id="IPR050264">
    <property type="entry name" value="Bact_CCA-adding_enz_type3_sf"/>
</dbReference>
<comment type="miscellaneous">
    <text evidence="11">A single active site specifically recognizes both ATP and CTP and is responsible for their addition.</text>
</comment>
<dbReference type="CDD" id="cd05398">
    <property type="entry name" value="NT_ClassII-CCAase"/>
    <property type="match status" value="1"/>
</dbReference>
<evidence type="ECO:0000256" key="5">
    <source>
        <dbReference type="ARBA" id="ARBA00022723"/>
    </source>
</evidence>
<evidence type="ECO:0000256" key="11">
    <source>
        <dbReference type="HAMAP-Rule" id="MF_01263"/>
    </source>
</evidence>
<feature type="binding site" evidence="11">
    <location>
        <position position="164"/>
    </location>
    <ligand>
        <name>CTP</name>
        <dbReference type="ChEBI" id="CHEBI:37563"/>
    </ligand>
</feature>
<comment type="similarity">
    <text evidence="11">Belongs to the tRNA nucleotidyltransferase/poly(A) polymerase family. Bacterial CCA-adding enzyme type 3 subfamily.</text>
</comment>
<feature type="binding site" evidence="11">
    <location>
        <position position="31"/>
    </location>
    <ligand>
        <name>CTP</name>
        <dbReference type="ChEBI" id="CHEBI:37563"/>
    </ligand>
</feature>
<dbReference type="EMBL" id="PPPX01000001">
    <property type="protein sequence ID" value="POA09994.1"/>
    <property type="molecule type" value="Genomic_DNA"/>
</dbReference>
<feature type="binding site" evidence="11">
    <location>
        <position position="31"/>
    </location>
    <ligand>
        <name>ATP</name>
        <dbReference type="ChEBI" id="CHEBI:30616"/>
    </ligand>
</feature>
<feature type="binding site" evidence="11">
    <location>
        <position position="158"/>
    </location>
    <ligand>
        <name>CTP</name>
        <dbReference type="ChEBI" id="CHEBI:37563"/>
    </ligand>
</feature>
<dbReference type="GO" id="GO:0001680">
    <property type="term" value="P:tRNA 3'-terminal CCA addition"/>
    <property type="evidence" value="ECO:0007669"/>
    <property type="project" value="UniProtKB-UniRule"/>
</dbReference>
<feature type="binding site" evidence="11">
    <location>
        <position position="161"/>
    </location>
    <ligand>
        <name>CTP</name>
        <dbReference type="ChEBI" id="CHEBI:37563"/>
    </ligand>
</feature>
<comment type="catalytic activity">
    <reaction evidence="11">
        <text>a tRNA with a 3' CCA end + 2 CTP + ATP = a tRNA with a 3' CCACCA end + 3 diphosphate</text>
        <dbReference type="Rhea" id="RHEA:76235"/>
        <dbReference type="Rhea" id="RHEA-COMP:10468"/>
        <dbReference type="Rhea" id="RHEA-COMP:18655"/>
        <dbReference type="ChEBI" id="CHEBI:30616"/>
        <dbReference type="ChEBI" id="CHEBI:33019"/>
        <dbReference type="ChEBI" id="CHEBI:37563"/>
        <dbReference type="ChEBI" id="CHEBI:83071"/>
        <dbReference type="ChEBI" id="CHEBI:195187"/>
    </reaction>
</comment>
<dbReference type="HAMAP" id="MF_01263">
    <property type="entry name" value="CCA_bact_type3"/>
    <property type="match status" value="1"/>
</dbReference>
<dbReference type="OrthoDB" id="9805698at2"/>
<comment type="function">
    <text evidence="11">Catalyzes the addition and repair of the essential 3'-terminal CCA sequence in tRNAs without using a nucleic acid template. Adds these three nucleotides in the order of C, C, and A to the tRNA nucleotide-73, using CTP and ATP as substrates and producing inorganic pyrophosphate. tRNA 3'-terminal CCA addition is required both for tRNA processing and repair. Also involved in tRNA surveillance by mediating tandem CCA addition to generate a CCACCA at the 3' terminus of unstable tRNAs. While stable tRNAs receive only 3'-terminal CCA, unstable tRNAs are marked with CCACCA and rapidly degraded.</text>
</comment>
<accession>A0A2K4FF60</accession>
<keyword evidence="6 11" id="KW-0547">Nucleotide-binding</keyword>
<dbReference type="InterPro" id="IPR043519">
    <property type="entry name" value="NT_sf"/>
</dbReference>
<evidence type="ECO:0000256" key="4">
    <source>
        <dbReference type="ARBA" id="ARBA00022695"/>
    </source>
</evidence>
<dbReference type="PANTHER" id="PTHR46173">
    <property type="entry name" value="CCA TRNA NUCLEOTIDYLTRANSFERASE 1, MITOCHONDRIAL"/>
    <property type="match status" value="1"/>
</dbReference>
<dbReference type="NCBIfam" id="NF009814">
    <property type="entry name" value="PRK13299.1"/>
    <property type="match status" value="1"/>
</dbReference>
<name>A0A2K4FF60_9STAP</name>
<evidence type="ECO:0000256" key="6">
    <source>
        <dbReference type="ARBA" id="ARBA00022741"/>
    </source>
</evidence>
<feature type="binding site" evidence="11">
    <location>
        <position position="112"/>
    </location>
    <ligand>
        <name>CTP</name>
        <dbReference type="ChEBI" id="CHEBI:37563"/>
    </ligand>
</feature>
<keyword evidence="4 11" id="KW-0548">Nucleotidyltransferase</keyword>
<keyword evidence="16" id="KW-1185">Reference proteome</keyword>
<keyword evidence="7 11" id="KW-0692">RNA repair</keyword>
<feature type="domain" description="Poly A polymerase head" evidence="12">
    <location>
        <begin position="23"/>
        <end position="143"/>
    </location>
</feature>
<dbReference type="InterPro" id="IPR002646">
    <property type="entry name" value="PolA_pol_head_dom"/>
</dbReference>
<comment type="subunit">
    <text evidence="11">Homodimer.</text>
</comment>
<evidence type="ECO:0000256" key="7">
    <source>
        <dbReference type="ARBA" id="ARBA00022800"/>
    </source>
</evidence>
<comment type="caution">
    <text evidence="15">The sequence shown here is derived from an EMBL/GenBank/DDBJ whole genome shotgun (WGS) entry which is preliminary data.</text>
</comment>
<dbReference type="Gene3D" id="1.10.246.80">
    <property type="match status" value="1"/>
</dbReference>
<dbReference type="PANTHER" id="PTHR46173:SF1">
    <property type="entry name" value="CCA TRNA NUCLEOTIDYLTRANSFERASE 1, MITOCHONDRIAL"/>
    <property type="match status" value="1"/>
</dbReference>
<feature type="binding site" evidence="11">
    <location>
        <position position="43"/>
    </location>
    <ligand>
        <name>Mg(2+)</name>
        <dbReference type="ChEBI" id="CHEBI:18420"/>
    </ligand>
</feature>
<proteinExistence type="inferred from homology"/>
<evidence type="ECO:0000259" key="12">
    <source>
        <dbReference type="Pfam" id="PF01743"/>
    </source>
</evidence>
<keyword evidence="8 11" id="KW-0067">ATP-binding</keyword>
<feature type="binding site" evidence="11">
    <location>
        <position position="155"/>
    </location>
    <ligand>
        <name>CTP</name>
        <dbReference type="ChEBI" id="CHEBI:37563"/>
    </ligand>
</feature>
<feature type="binding site" evidence="11">
    <location>
        <position position="41"/>
    </location>
    <ligand>
        <name>Mg(2+)</name>
        <dbReference type="ChEBI" id="CHEBI:18420"/>
    </ligand>
</feature>
<evidence type="ECO:0000313" key="15">
    <source>
        <dbReference type="EMBL" id="POA09994.1"/>
    </source>
</evidence>
<dbReference type="RefSeq" id="WP_103371289.1">
    <property type="nucleotide sequence ID" value="NZ_CBCRVO010000001.1"/>
</dbReference>
<dbReference type="Pfam" id="PF12627">
    <property type="entry name" value="PolyA_pol_RNAbd"/>
    <property type="match status" value="1"/>
</dbReference>
<dbReference type="Proteomes" id="UP000242712">
    <property type="component" value="Unassembled WGS sequence"/>
</dbReference>
<feature type="domain" description="CCA-adding enzyme C-terminal" evidence="14">
    <location>
        <begin position="245"/>
        <end position="393"/>
    </location>
</feature>
<evidence type="ECO:0000313" key="16">
    <source>
        <dbReference type="Proteomes" id="UP000242712"/>
    </source>
</evidence>
<evidence type="ECO:0000256" key="8">
    <source>
        <dbReference type="ARBA" id="ARBA00022840"/>
    </source>
</evidence>
<feature type="binding site" evidence="11">
    <location>
        <position position="161"/>
    </location>
    <ligand>
        <name>ATP</name>
        <dbReference type="ChEBI" id="CHEBI:30616"/>
    </ligand>
</feature>
<sequence>MTNTLFEQAKPLLEQLEDHGYQAYYVGGCVRDYLMDRTIHDIDITTSATPDEVETLFDKTIPVGKEHGTINVVYHGENYEITTFRAEAEYTDHRRPSEVYFVRELYEDVKRRDFTMNALAMDTDYQLHDYFNGREDIHHKLIRTVGEAQERFDEDALRILRGLRFQAQLGFDIEQATYTAMEENCSSLEYLSVERVVVELRKLLSGDETPRGYRNMVDMQAFDYLPYFKSYDMNKMQVVEPLSFTTFLAILNVQQPLEMPLAHLKISNDEKKEVTKLVAMIQALPTITTKKQLRTYIYDYGSKEAKMWFQLQKSLSSNDIATASPLIFNMQTIEEIAQQLPIRQRNELAVTGKDLMSHTGLKGGKWVKYALRALELAVVNEQVINQQKALLEWMDQHVEIQ</sequence>
<feature type="binding site" evidence="11">
    <location>
        <position position="28"/>
    </location>
    <ligand>
        <name>CTP</name>
        <dbReference type="ChEBI" id="CHEBI:37563"/>
    </ligand>
</feature>
<dbReference type="GO" id="GO:0000049">
    <property type="term" value="F:tRNA binding"/>
    <property type="evidence" value="ECO:0007669"/>
    <property type="project" value="UniProtKB-UniRule"/>
</dbReference>